<gene>
    <name evidence="2" type="ORF">HV331_20725</name>
</gene>
<evidence type="ECO:0000256" key="1">
    <source>
        <dbReference type="SAM" id="SignalP"/>
    </source>
</evidence>
<feature type="chain" id="PRO_5042874376" evidence="1">
    <location>
        <begin position="31"/>
        <end position="196"/>
    </location>
</feature>
<evidence type="ECO:0000313" key="2">
    <source>
        <dbReference type="EMBL" id="QMR41763.1"/>
    </source>
</evidence>
<dbReference type="Proteomes" id="UP000514462">
    <property type="component" value="Chromosome"/>
</dbReference>
<reference evidence="3" key="1">
    <citation type="submission" date="2020-06" db="EMBL/GenBank/DDBJ databases">
        <title>REHAB project genomes.</title>
        <authorList>
            <person name="Shaw L.P."/>
        </authorList>
    </citation>
    <scope>NUCLEOTIDE SEQUENCE [LARGE SCALE GENOMIC DNA]</scope>
    <source>
        <strain evidence="3">RHBSTW-00938</strain>
    </source>
</reference>
<accession>A0AAP9QZI0</accession>
<feature type="signal peptide" evidence="1">
    <location>
        <begin position="1"/>
        <end position="30"/>
    </location>
</feature>
<dbReference type="EMBL" id="CP055904">
    <property type="protein sequence ID" value="QMR41763.1"/>
    <property type="molecule type" value="Genomic_DNA"/>
</dbReference>
<dbReference type="PROSITE" id="PS51257">
    <property type="entry name" value="PROKAR_LIPOPROTEIN"/>
    <property type="match status" value="1"/>
</dbReference>
<keyword evidence="1" id="KW-0732">Signal</keyword>
<sequence>MIKHIRILPGGLAVLAAAFLCLLTACRDHSRDGMSGADITLLNHGPDAIVSVQVNGYGGPRANSYGGGGGFCCVMVPDVWHPGLTAKITWTSDPNSWMRLSDMPDNYSQYYQHHGPITVPIERWEKGQACGFHVHIFPCDKVRIVRSCVLPGGPVQPGQPEYPVPQSPPDWKERAQKILIKHIREEVVCPTPQTPR</sequence>
<dbReference type="RefSeq" id="WP_045375965.1">
    <property type="nucleotide sequence ID" value="NZ_CP055904.1"/>
</dbReference>
<dbReference type="AlphaFoldDB" id="A0AAP9QZI0"/>
<protein>
    <submittedName>
        <fullName evidence="2">DUF3304 domain-containing protein</fullName>
    </submittedName>
</protein>
<name>A0AAP9QZI0_KLEAE</name>
<evidence type="ECO:0000313" key="3">
    <source>
        <dbReference type="Proteomes" id="UP000514462"/>
    </source>
</evidence>
<proteinExistence type="predicted"/>
<dbReference type="Pfam" id="PF11745">
    <property type="entry name" value="DUF3304"/>
    <property type="match status" value="1"/>
</dbReference>
<dbReference type="InterPro" id="IPR021733">
    <property type="entry name" value="DUF3304"/>
</dbReference>
<organism evidence="2 3">
    <name type="scientific">Klebsiella aerogenes</name>
    <name type="common">Enterobacter aerogenes</name>
    <dbReference type="NCBI Taxonomy" id="548"/>
    <lineage>
        <taxon>Bacteria</taxon>
        <taxon>Pseudomonadati</taxon>
        <taxon>Pseudomonadota</taxon>
        <taxon>Gammaproteobacteria</taxon>
        <taxon>Enterobacterales</taxon>
        <taxon>Enterobacteriaceae</taxon>
        <taxon>Klebsiella/Raoultella group</taxon>
        <taxon>Klebsiella</taxon>
    </lineage>
</organism>